<dbReference type="EMBL" id="CAFBMO010000063">
    <property type="protein sequence ID" value="CAB4913740.1"/>
    <property type="molecule type" value="Genomic_DNA"/>
</dbReference>
<dbReference type="AlphaFoldDB" id="A0A6J6HPA5"/>
<evidence type="ECO:0000313" key="2">
    <source>
        <dbReference type="EMBL" id="CAB4666943.1"/>
    </source>
</evidence>
<proteinExistence type="predicted"/>
<dbReference type="PANTHER" id="PTHR39420:SF2">
    <property type="entry name" value="HYDROLASE"/>
    <property type="match status" value="1"/>
</dbReference>
<dbReference type="Pfam" id="PF10103">
    <property type="entry name" value="Zincin_2"/>
    <property type="match status" value="1"/>
</dbReference>
<protein>
    <submittedName>
        <fullName evidence="1">Unannotated protein</fullName>
    </submittedName>
</protein>
<evidence type="ECO:0000313" key="1">
    <source>
        <dbReference type="EMBL" id="CAB4614403.1"/>
    </source>
</evidence>
<dbReference type="InterPro" id="IPR018766">
    <property type="entry name" value="Zinicin_2"/>
</dbReference>
<evidence type="ECO:0000313" key="3">
    <source>
        <dbReference type="EMBL" id="CAB4913740.1"/>
    </source>
</evidence>
<dbReference type="SUPFAM" id="SSF55486">
    <property type="entry name" value="Metalloproteases ('zincins'), catalytic domain"/>
    <property type="match status" value="1"/>
</dbReference>
<dbReference type="EMBL" id="CAEZVB010000005">
    <property type="protein sequence ID" value="CAB4614403.1"/>
    <property type="molecule type" value="Genomic_DNA"/>
</dbReference>
<dbReference type="PANTHER" id="PTHR39420">
    <property type="match status" value="1"/>
</dbReference>
<dbReference type="InterPro" id="IPR042271">
    <property type="entry name" value="Zinicin_2_N"/>
</dbReference>
<organism evidence="1">
    <name type="scientific">freshwater metagenome</name>
    <dbReference type="NCBI Taxonomy" id="449393"/>
    <lineage>
        <taxon>unclassified sequences</taxon>
        <taxon>metagenomes</taxon>
        <taxon>ecological metagenomes</taxon>
    </lineage>
</organism>
<sequence>MSNQPFGFGVGGDPNQPFDMASLGEALQQFGQMLSQAPTNSGPVAWNVVQDVARKALQTTGDPVVADAELRTVVASIELANHWLDEACTFPEVTVAPQAWSRAQWLEATLPVWMRIVEPIAKQMQGAMPLDQLPMEVPEEMKAMLAPMMGMMQQLSAVALSNQLGTSLAALAREIVSASDIGIPLTENPVVALVSSNATAFGEGLEVSSDDVRLYLALRECAHQRLFAHVPWLRARAIGAIEAYVAGLRVDQSRMQELMQDVDISHPEALQELMTSGLMKPEDTEEQRAALARLETLLAVIEGWVDDVVTAATSERMPSAVALRETMRRRRAAGGPAEKAFGSLVGLELRPRSLREAATLFAALRSQGGTQTRDALWGHPDLLPDAEDLTDPLGFIERSQSEET</sequence>
<gene>
    <name evidence="1" type="ORF">UFOPK1908_00274</name>
    <name evidence="2" type="ORF">UFOPK2282_00871</name>
    <name evidence="3" type="ORF">UFOPK3576_01296</name>
</gene>
<name>A0A6J6HPA5_9ZZZZ</name>
<dbReference type="Gene3D" id="1.20.150.30">
    <property type="entry name" value="Zincin-like metallopeptidase, N-terminal domain"/>
    <property type="match status" value="1"/>
</dbReference>
<reference evidence="1" key="1">
    <citation type="submission" date="2020-05" db="EMBL/GenBank/DDBJ databases">
        <authorList>
            <person name="Chiriac C."/>
            <person name="Salcher M."/>
            <person name="Ghai R."/>
            <person name="Kavagutti S V."/>
        </authorList>
    </citation>
    <scope>NUCLEOTIDE SEQUENCE</scope>
</reference>
<dbReference type="NCBIfam" id="TIGR03624">
    <property type="entry name" value="putative hydrolase"/>
    <property type="match status" value="1"/>
</dbReference>
<accession>A0A6J6HPA5</accession>
<dbReference type="EMBL" id="CAEZWR010000093">
    <property type="protein sequence ID" value="CAB4666943.1"/>
    <property type="molecule type" value="Genomic_DNA"/>
</dbReference>